<organism evidence="2 3">
    <name type="scientific">Acrocarpospora macrocephala</name>
    <dbReference type="NCBI Taxonomy" id="150177"/>
    <lineage>
        <taxon>Bacteria</taxon>
        <taxon>Bacillati</taxon>
        <taxon>Actinomycetota</taxon>
        <taxon>Actinomycetes</taxon>
        <taxon>Streptosporangiales</taxon>
        <taxon>Streptosporangiaceae</taxon>
        <taxon>Acrocarpospora</taxon>
    </lineage>
</organism>
<sequence length="114" mass="12667">MKGSRMAEYIEVRVTAGSAEEADRICGAVVGGRLAACAQVVGPIVSTYWWEGQVQRSEEWLLLLKTRAELFDELARSVRAEHSYDVPEIVAVALVDGIPDYLTWITEETSPVQR</sequence>
<dbReference type="InterPro" id="IPR011322">
    <property type="entry name" value="N-reg_PII-like_a/b"/>
</dbReference>
<dbReference type="AlphaFoldDB" id="A0A5M3XAK8"/>
<protein>
    <submittedName>
        <fullName evidence="2">Divalent cation tolerance protein</fullName>
    </submittedName>
</protein>
<dbReference type="Gene3D" id="3.30.70.120">
    <property type="match status" value="1"/>
</dbReference>
<gene>
    <name evidence="2" type="primary">cutA_2</name>
    <name evidence="2" type="ORF">Amac_101390</name>
</gene>
<reference evidence="2 3" key="1">
    <citation type="submission" date="2019-10" db="EMBL/GenBank/DDBJ databases">
        <title>Whole genome shotgun sequence of Acrocarpospora macrocephala NBRC 16266.</title>
        <authorList>
            <person name="Ichikawa N."/>
            <person name="Kimura A."/>
            <person name="Kitahashi Y."/>
            <person name="Komaki H."/>
            <person name="Oguchi A."/>
        </authorList>
    </citation>
    <scope>NUCLEOTIDE SEQUENCE [LARGE SCALE GENOMIC DNA]</scope>
    <source>
        <strain evidence="2 3">NBRC 16266</strain>
    </source>
</reference>
<dbReference type="InterPro" id="IPR015867">
    <property type="entry name" value="N-reg_PII/ATP_PRibTrfase_C"/>
</dbReference>
<dbReference type="Pfam" id="PF03091">
    <property type="entry name" value="CutA1"/>
    <property type="match status" value="1"/>
</dbReference>
<dbReference type="Proteomes" id="UP000331127">
    <property type="component" value="Unassembled WGS sequence"/>
</dbReference>
<dbReference type="EMBL" id="BLAE01000104">
    <property type="protein sequence ID" value="GES16541.1"/>
    <property type="molecule type" value="Genomic_DNA"/>
</dbReference>
<comment type="similarity">
    <text evidence="1">Belongs to the CutA family.</text>
</comment>
<proteinExistence type="inferred from homology"/>
<dbReference type="PANTHER" id="PTHR23419">
    <property type="entry name" value="DIVALENT CATION TOLERANCE CUTA-RELATED"/>
    <property type="match status" value="1"/>
</dbReference>
<evidence type="ECO:0000256" key="1">
    <source>
        <dbReference type="ARBA" id="ARBA00010169"/>
    </source>
</evidence>
<dbReference type="PANTHER" id="PTHR23419:SF8">
    <property type="entry name" value="FI09726P"/>
    <property type="match status" value="1"/>
</dbReference>
<accession>A0A5M3XAK8</accession>
<dbReference type="GO" id="GO:0005507">
    <property type="term" value="F:copper ion binding"/>
    <property type="evidence" value="ECO:0007669"/>
    <property type="project" value="TreeGrafter"/>
</dbReference>
<comment type="caution">
    <text evidence="2">The sequence shown here is derived from an EMBL/GenBank/DDBJ whole genome shotgun (WGS) entry which is preliminary data.</text>
</comment>
<dbReference type="GO" id="GO:0010038">
    <property type="term" value="P:response to metal ion"/>
    <property type="evidence" value="ECO:0007669"/>
    <property type="project" value="InterPro"/>
</dbReference>
<evidence type="ECO:0000313" key="2">
    <source>
        <dbReference type="EMBL" id="GES16541.1"/>
    </source>
</evidence>
<evidence type="ECO:0000313" key="3">
    <source>
        <dbReference type="Proteomes" id="UP000331127"/>
    </source>
</evidence>
<keyword evidence="3" id="KW-1185">Reference proteome</keyword>
<dbReference type="SUPFAM" id="SSF54913">
    <property type="entry name" value="GlnB-like"/>
    <property type="match status" value="1"/>
</dbReference>
<dbReference type="InterPro" id="IPR004323">
    <property type="entry name" value="Ion_tolerance_CutA"/>
</dbReference>
<name>A0A5M3XAK8_9ACTN</name>